<reference evidence="2" key="1">
    <citation type="submission" date="2016-10" db="EMBL/GenBank/DDBJ databases">
        <authorList>
            <person name="Varghese N."/>
            <person name="Submissions S."/>
        </authorList>
    </citation>
    <scope>NUCLEOTIDE SEQUENCE [LARGE SCALE GENOMIC DNA]</scope>
    <source>
        <strain evidence="2">DSM 11578</strain>
    </source>
</reference>
<protein>
    <recommendedName>
        <fullName evidence="3">DUF3301 domain-containing protein</fullName>
    </recommendedName>
</protein>
<evidence type="ECO:0008006" key="3">
    <source>
        <dbReference type="Google" id="ProtNLM"/>
    </source>
</evidence>
<gene>
    <name evidence="1" type="ORF">SAMN04488079_105117</name>
</gene>
<dbReference type="Proteomes" id="UP000198924">
    <property type="component" value="Unassembled WGS sequence"/>
</dbReference>
<keyword evidence="2" id="KW-1185">Reference proteome</keyword>
<sequence length="103" mass="11984">MNDSGLLLIILGSLAWFWWDSRGVAERATIAAKSYCANTGVAFLNDTVFWRKIRFKRNGQGRIQLQRYYFFEFASDMQQRYRGEVIMIGKKVESIKMDAFRAG</sequence>
<evidence type="ECO:0000313" key="2">
    <source>
        <dbReference type="Proteomes" id="UP000198924"/>
    </source>
</evidence>
<dbReference type="OrthoDB" id="5959530at2"/>
<dbReference type="Pfam" id="PF11743">
    <property type="entry name" value="DUF3301"/>
    <property type="match status" value="1"/>
</dbReference>
<organism evidence="1 2">
    <name type="scientific">Methylophaga sulfidovorans</name>
    <dbReference type="NCBI Taxonomy" id="45496"/>
    <lineage>
        <taxon>Bacteria</taxon>
        <taxon>Pseudomonadati</taxon>
        <taxon>Pseudomonadota</taxon>
        <taxon>Gammaproteobacteria</taxon>
        <taxon>Thiotrichales</taxon>
        <taxon>Piscirickettsiaceae</taxon>
        <taxon>Methylophaga</taxon>
    </lineage>
</organism>
<evidence type="ECO:0000313" key="1">
    <source>
        <dbReference type="EMBL" id="SFK12291.1"/>
    </source>
</evidence>
<proteinExistence type="predicted"/>
<dbReference type="EMBL" id="FOSH01000005">
    <property type="protein sequence ID" value="SFK12291.1"/>
    <property type="molecule type" value="Genomic_DNA"/>
</dbReference>
<dbReference type="STRING" id="45496.SAMN04488079_105117"/>
<dbReference type="InterPro" id="IPR021732">
    <property type="entry name" value="DUF3301"/>
</dbReference>
<name>A0A1I3X0H2_9GAMM</name>
<dbReference type="AlphaFoldDB" id="A0A1I3X0H2"/>
<dbReference type="RefSeq" id="WP_091712220.1">
    <property type="nucleotide sequence ID" value="NZ_FOSH01000005.1"/>
</dbReference>
<accession>A0A1I3X0H2</accession>